<dbReference type="Gene3D" id="3.80.10.10">
    <property type="entry name" value="Ribonuclease Inhibitor"/>
    <property type="match status" value="1"/>
</dbReference>
<protein>
    <submittedName>
        <fullName evidence="2">Uncharacterized protein</fullName>
    </submittedName>
</protein>
<feature type="compositionally biased region" description="Polar residues" evidence="1">
    <location>
        <begin position="113"/>
        <end position="131"/>
    </location>
</feature>
<dbReference type="InterPro" id="IPR001611">
    <property type="entry name" value="Leu-rich_rpt"/>
</dbReference>
<gene>
    <name evidence="2" type="ORF">EDS130_LOCUS4577</name>
</gene>
<feature type="compositionally biased region" description="Basic and acidic residues" evidence="1">
    <location>
        <begin position="420"/>
        <end position="440"/>
    </location>
</feature>
<dbReference type="Pfam" id="PF13516">
    <property type="entry name" value="LRR_6"/>
    <property type="match status" value="3"/>
</dbReference>
<feature type="compositionally biased region" description="Low complexity" evidence="1">
    <location>
        <begin position="470"/>
        <end position="484"/>
    </location>
</feature>
<name>A0A813SIL7_ADIRI</name>
<feature type="region of interest" description="Disordered" evidence="1">
    <location>
        <begin position="113"/>
        <end position="132"/>
    </location>
</feature>
<feature type="compositionally biased region" description="Polar residues" evidence="1">
    <location>
        <begin position="650"/>
        <end position="659"/>
    </location>
</feature>
<organism evidence="2 3">
    <name type="scientific">Adineta ricciae</name>
    <name type="common">Rotifer</name>
    <dbReference type="NCBI Taxonomy" id="249248"/>
    <lineage>
        <taxon>Eukaryota</taxon>
        <taxon>Metazoa</taxon>
        <taxon>Spiralia</taxon>
        <taxon>Gnathifera</taxon>
        <taxon>Rotifera</taxon>
        <taxon>Eurotatoria</taxon>
        <taxon>Bdelloidea</taxon>
        <taxon>Adinetida</taxon>
        <taxon>Adinetidae</taxon>
        <taxon>Adineta</taxon>
    </lineage>
</organism>
<feature type="compositionally biased region" description="Basic and acidic residues" evidence="1">
    <location>
        <begin position="394"/>
        <end position="406"/>
    </location>
</feature>
<comment type="caution">
    <text evidence="2">The sequence shown here is derived from an EMBL/GenBank/DDBJ whole genome shotgun (WGS) entry which is preliminary data.</text>
</comment>
<dbReference type="SMART" id="SM00368">
    <property type="entry name" value="LRR_RI"/>
    <property type="match status" value="4"/>
</dbReference>
<feature type="compositionally biased region" description="Polar residues" evidence="1">
    <location>
        <begin position="444"/>
        <end position="461"/>
    </location>
</feature>
<evidence type="ECO:0000313" key="3">
    <source>
        <dbReference type="Proteomes" id="UP000663852"/>
    </source>
</evidence>
<dbReference type="PANTHER" id="PTHR46984:SF1">
    <property type="entry name" value="LEUCINE-RICH REPEAT-CONTAINING PROTEIN 71"/>
    <property type="match status" value="1"/>
</dbReference>
<feature type="compositionally biased region" description="Low complexity" evidence="1">
    <location>
        <begin position="380"/>
        <end position="392"/>
    </location>
</feature>
<dbReference type="InterPro" id="IPR053040">
    <property type="entry name" value="LRR-containing_protein_71"/>
</dbReference>
<feature type="compositionally biased region" description="Basic residues" evidence="1">
    <location>
        <begin position="407"/>
        <end position="419"/>
    </location>
</feature>
<feature type="region of interest" description="Disordered" evidence="1">
    <location>
        <begin position="378"/>
        <end position="523"/>
    </location>
</feature>
<accession>A0A813SIL7</accession>
<feature type="region of interest" description="Disordered" evidence="1">
    <location>
        <begin position="633"/>
        <end position="666"/>
    </location>
</feature>
<dbReference type="AlphaFoldDB" id="A0A813SIL7"/>
<sequence length="666" mass="73803">MGPKRADNANKNRRVSQLIVAPTEEQGFLVDFSFSLYAHTYVLSIENHQCLGKFAADLEICCRELSSMPPYLTIPVYNRNLPSSVSQQMGTYSGASVAPSLIGGEEQFSSSAKLPSTARIPSNSGTLTGLETDNRSHSILGRESIRSSSSSYRTFHLVSNSDFYRPKFLADPVGHEQDPIDQIKALYMRAWQLDQRFIDILKKVLPLQEQLHTLDFCFVGLNAQTIYGLADVCQTIKNLKTVSLDGNPLAGEHFYTLIDKPDSKIVHLSLRFCQVGDTGSERLANALGTMYIQNCKLLTLTLTGNQIGDHGAESFAKALRYNRTLISLNLSSNCITDTGACALAFVLRQINLTNDEIIHRRHLLSERYGDANANDFRIYATSPTPSTTSTKSRSARDLRRTLDSNKNRKTTSTRSTDKRHRADSSDENRPPSTNKNEHKKGANARSTSTNARGVASDSTRAPTVARGKKTSSSTTNVSKKNTSSAKEDDDPNEKGHPPVGSLSGKLPMLTTQRSERENPLIERNENQLSNGEIILKGNLVLLNLNLSRNHLTLITVNEFLLSVQYQLNITQFHETNYASLADFSGLCRLELKDMEEVSKASSAYQALETLLAQKNPLHRSQQIKEYEAKLIAEQQQSVPSVSEKARVGSSLRSTTQRPTSRVKDPN</sequence>
<dbReference type="PANTHER" id="PTHR46984">
    <property type="entry name" value="LEUCINE-RICH REPEAT-CONTAINING PROTEIN 71"/>
    <property type="match status" value="1"/>
</dbReference>
<feature type="compositionally biased region" description="Basic and acidic residues" evidence="1">
    <location>
        <begin position="513"/>
        <end position="523"/>
    </location>
</feature>
<reference evidence="2" key="1">
    <citation type="submission" date="2021-02" db="EMBL/GenBank/DDBJ databases">
        <authorList>
            <person name="Nowell W R."/>
        </authorList>
    </citation>
    <scope>NUCLEOTIDE SEQUENCE</scope>
</reference>
<dbReference type="OrthoDB" id="120976at2759"/>
<dbReference type="InterPro" id="IPR032675">
    <property type="entry name" value="LRR_dom_sf"/>
</dbReference>
<proteinExistence type="predicted"/>
<evidence type="ECO:0000313" key="2">
    <source>
        <dbReference type="EMBL" id="CAF0795638.1"/>
    </source>
</evidence>
<dbReference type="EMBL" id="CAJNOJ010000012">
    <property type="protein sequence ID" value="CAF0795638.1"/>
    <property type="molecule type" value="Genomic_DNA"/>
</dbReference>
<dbReference type="SUPFAM" id="SSF52047">
    <property type="entry name" value="RNI-like"/>
    <property type="match status" value="1"/>
</dbReference>
<evidence type="ECO:0000256" key="1">
    <source>
        <dbReference type="SAM" id="MobiDB-lite"/>
    </source>
</evidence>
<dbReference type="Proteomes" id="UP000663852">
    <property type="component" value="Unassembled WGS sequence"/>
</dbReference>